<comment type="caution">
    <text evidence="1">The sequence shown here is derived from an EMBL/GenBank/DDBJ whole genome shotgun (WGS) entry which is preliminary data.</text>
</comment>
<dbReference type="Proteomes" id="UP001153334">
    <property type="component" value="Unassembled WGS sequence"/>
</dbReference>
<sequence>MAMAVCVIDDRLTSNFGHRDGRENHGSGEEADHEASTVGMDWDTTSDALWQPPIEQVPGFDVGEIDLVDMQDVLDNYNEDPDWEGPFTNNNGA</sequence>
<keyword evidence="2" id="KW-1185">Reference proteome</keyword>
<evidence type="ECO:0000313" key="2">
    <source>
        <dbReference type="Proteomes" id="UP001153334"/>
    </source>
</evidence>
<accession>A0ACC2J077</accession>
<evidence type="ECO:0000313" key="1">
    <source>
        <dbReference type="EMBL" id="KAJ8120840.1"/>
    </source>
</evidence>
<protein>
    <submittedName>
        <fullName evidence="1">Uncharacterized protein</fullName>
    </submittedName>
</protein>
<proteinExistence type="predicted"/>
<reference evidence="1" key="1">
    <citation type="submission" date="2022-11" db="EMBL/GenBank/DDBJ databases">
        <title>Genome Sequence of Nemania bipapillata.</title>
        <authorList>
            <person name="Buettner E."/>
        </authorList>
    </citation>
    <scope>NUCLEOTIDE SEQUENCE</scope>
    <source>
        <strain evidence="1">CP14</strain>
    </source>
</reference>
<name>A0ACC2J077_9PEZI</name>
<organism evidence="1 2">
    <name type="scientific">Nemania bipapillata</name>
    <dbReference type="NCBI Taxonomy" id="110536"/>
    <lineage>
        <taxon>Eukaryota</taxon>
        <taxon>Fungi</taxon>
        <taxon>Dikarya</taxon>
        <taxon>Ascomycota</taxon>
        <taxon>Pezizomycotina</taxon>
        <taxon>Sordariomycetes</taxon>
        <taxon>Xylariomycetidae</taxon>
        <taxon>Xylariales</taxon>
        <taxon>Xylariaceae</taxon>
        <taxon>Nemania</taxon>
    </lineage>
</organism>
<dbReference type="EMBL" id="JAPESX010000533">
    <property type="protein sequence ID" value="KAJ8120840.1"/>
    <property type="molecule type" value="Genomic_DNA"/>
</dbReference>
<gene>
    <name evidence="1" type="ORF">ONZ43_g2557</name>
</gene>